<dbReference type="Pfam" id="PF07524">
    <property type="entry name" value="Bromo_TP"/>
    <property type="match status" value="1"/>
</dbReference>
<evidence type="ECO:0000313" key="6">
    <source>
        <dbReference type="EMBL" id="MEQ2213253.1"/>
    </source>
</evidence>
<dbReference type="Gene3D" id="1.10.20.10">
    <property type="entry name" value="Histone, subunit A"/>
    <property type="match status" value="1"/>
</dbReference>
<dbReference type="InterPro" id="IPR037818">
    <property type="entry name" value="TAF8"/>
</dbReference>
<comment type="subcellular location">
    <subcellularLocation>
        <location evidence="1">Nucleus</location>
    </subcellularLocation>
</comment>
<gene>
    <name evidence="6" type="ORF">XENOCAPTIV_011902</name>
</gene>
<evidence type="ECO:0000313" key="7">
    <source>
        <dbReference type="Proteomes" id="UP001434883"/>
    </source>
</evidence>
<evidence type="ECO:0000256" key="2">
    <source>
        <dbReference type="ARBA" id="ARBA00023015"/>
    </source>
</evidence>
<dbReference type="EMBL" id="JAHRIN010061340">
    <property type="protein sequence ID" value="MEQ2213253.1"/>
    <property type="molecule type" value="Genomic_DNA"/>
</dbReference>
<dbReference type="InterPro" id="IPR006565">
    <property type="entry name" value="BTP"/>
</dbReference>
<evidence type="ECO:0000256" key="3">
    <source>
        <dbReference type="ARBA" id="ARBA00023163"/>
    </source>
</evidence>
<keyword evidence="3" id="KW-0804">Transcription</keyword>
<dbReference type="PANTHER" id="PTHR46469">
    <property type="entry name" value="TRANSCRIPTION INITIATION FACTOR TFIID SUBUNIT 8"/>
    <property type="match status" value="1"/>
</dbReference>
<evidence type="ECO:0000256" key="1">
    <source>
        <dbReference type="ARBA" id="ARBA00004123"/>
    </source>
</evidence>
<name>A0ABV0S0H2_9TELE</name>
<reference evidence="6 7" key="1">
    <citation type="submission" date="2021-06" db="EMBL/GenBank/DDBJ databases">
        <authorList>
            <person name="Palmer J.M."/>
        </authorList>
    </citation>
    <scope>NUCLEOTIDE SEQUENCE [LARGE SCALE GENOMIC DNA]</scope>
    <source>
        <strain evidence="6 7">XC_2019</strain>
        <tissue evidence="6">Muscle</tissue>
    </source>
</reference>
<keyword evidence="4" id="KW-0539">Nucleus</keyword>
<evidence type="ECO:0000259" key="5">
    <source>
        <dbReference type="Pfam" id="PF07524"/>
    </source>
</evidence>
<protein>
    <recommendedName>
        <fullName evidence="5">Bromodomain associated domain-containing protein</fullName>
    </recommendedName>
</protein>
<dbReference type="PANTHER" id="PTHR46469:SF1">
    <property type="entry name" value="TRANSCRIPTION INITIATION FACTOR TFIID SUBUNIT 8"/>
    <property type="match status" value="1"/>
</dbReference>
<feature type="domain" description="Bromodomain associated" evidence="5">
    <location>
        <begin position="52"/>
        <end position="87"/>
    </location>
</feature>
<keyword evidence="2" id="KW-0805">Transcription regulation</keyword>
<dbReference type="InterPro" id="IPR009072">
    <property type="entry name" value="Histone-fold"/>
</dbReference>
<sequence>MGDSSAASGTSMIPGGVRVAFSGHGVECFVSPVLCQRGTKAASSPAENYHLARRRTLQVVVSALLTESGFESAEKAAVETLTEMMQSCTYESKK</sequence>
<keyword evidence="7" id="KW-1185">Reference proteome</keyword>
<accession>A0ABV0S0H2</accession>
<evidence type="ECO:0000256" key="4">
    <source>
        <dbReference type="ARBA" id="ARBA00023242"/>
    </source>
</evidence>
<dbReference type="Proteomes" id="UP001434883">
    <property type="component" value="Unassembled WGS sequence"/>
</dbReference>
<comment type="caution">
    <text evidence="6">The sequence shown here is derived from an EMBL/GenBank/DDBJ whole genome shotgun (WGS) entry which is preliminary data.</text>
</comment>
<organism evidence="6 7">
    <name type="scientific">Xenoophorus captivus</name>
    <dbReference type="NCBI Taxonomy" id="1517983"/>
    <lineage>
        <taxon>Eukaryota</taxon>
        <taxon>Metazoa</taxon>
        <taxon>Chordata</taxon>
        <taxon>Craniata</taxon>
        <taxon>Vertebrata</taxon>
        <taxon>Euteleostomi</taxon>
        <taxon>Actinopterygii</taxon>
        <taxon>Neopterygii</taxon>
        <taxon>Teleostei</taxon>
        <taxon>Neoteleostei</taxon>
        <taxon>Acanthomorphata</taxon>
        <taxon>Ovalentaria</taxon>
        <taxon>Atherinomorphae</taxon>
        <taxon>Cyprinodontiformes</taxon>
        <taxon>Goodeidae</taxon>
        <taxon>Xenoophorus</taxon>
    </lineage>
</organism>
<proteinExistence type="predicted"/>